<sequence>MDLYTFIECLANIDKSRLHYTAHFIKRWEARLSYYFSEIEDIYDVIANQTPVGIIIQDEGKFKVHYTIDVVYDLIIVLSIKRLNPFEISLVTSYKQRANRRVREDEKSD</sequence>
<evidence type="ECO:0000313" key="3">
    <source>
        <dbReference type="Proteomes" id="UP000251060"/>
    </source>
</evidence>
<comment type="caution">
    <text evidence="1">The sequence shown here is derived from an EMBL/GenBank/DDBJ whole genome shotgun (WGS) entry which is preliminary data.</text>
</comment>
<evidence type="ECO:0000313" key="4">
    <source>
        <dbReference type="Proteomes" id="UP000273978"/>
    </source>
</evidence>
<proteinExistence type="predicted"/>
<dbReference type="EMBL" id="PVBU01000021">
    <property type="protein sequence ID" value="PQV41764.1"/>
    <property type="molecule type" value="Genomic_DNA"/>
</dbReference>
<dbReference type="AlphaFoldDB" id="A0A314ZTP1"/>
<reference evidence="1 3" key="1">
    <citation type="submission" date="2018-02" db="EMBL/GenBank/DDBJ databases">
        <title>Subsurface microbial communities from deep shales in Ohio and West Virginia, USA.</title>
        <authorList>
            <person name="Wrighton K."/>
        </authorList>
    </citation>
    <scope>NUCLEOTIDE SEQUENCE [LARGE SCALE GENOMIC DNA]</scope>
    <source>
        <strain evidence="1 3">DSM 10369</strain>
    </source>
</reference>
<accession>A0A314ZTP1</accession>
<dbReference type="Proteomes" id="UP000273978">
    <property type="component" value="Unassembled WGS sequence"/>
</dbReference>
<evidence type="ECO:0000313" key="2">
    <source>
        <dbReference type="EMBL" id="RNI11360.1"/>
    </source>
</evidence>
<organism evidence="1 3">
    <name type="scientific">Methanohalophilus euhalobius</name>
    <dbReference type="NCBI Taxonomy" id="51203"/>
    <lineage>
        <taxon>Archaea</taxon>
        <taxon>Methanobacteriati</taxon>
        <taxon>Methanobacteriota</taxon>
        <taxon>Stenosarchaea group</taxon>
        <taxon>Methanomicrobia</taxon>
        <taxon>Methanosarcinales</taxon>
        <taxon>Methanosarcinaceae</taxon>
        <taxon>Methanohalophilus</taxon>
    </lineage>
</organism>
<name>A0A314ZTP1_9EURY</name>
<gene>
    <name evidence="1" type="ORF">B0H22_1218</name>
    <name evidence="2" type="ORF">EDD83_03095</name>
</gene>
<dbReference type="Proteomes" id="UP000251060">
    <property type="component" value="Unassembled WGS sequence"/>
</dbReference>
<reference evidence="2 4" key="2">
    <citation type="submission" date="2018-10" db="EMBL/GenBank/DDBJ databases">
        <title>Cultivation of a novel Methanohalophilus strain from Kebrit Deep of the Red Sea and a genomic comparison of members of the genus Methanohalophilus.</title>
        <authorList>
            <person name="Guan Y."/>
            <person name="Ngugi D.K."/>
            <person name="Stingl U."/>
        </authorList>
    </citation>
    <scope>NUCLEOTIDE SEQUENCE [LARGE SCALE GENOMIC DNA]</scope>
    <source>
        <strain evidence="2 4">DSM 10369</strain>
    </source>
</reference>
<protein>
    <submittedName>
        <fullName evidence="1">Uncharacterized protein</fullName>
    </submittedName>
</protein>
<evidence type="ECO:0000313" key="1">
    <source>
        <dbReference type="EMBL" id="PQV41764.1"/>
    </source>
</evidence>
<dbReference type="EMBL" id="RJJF01000010">
    <property type="protein sequence ID" value="RNI11360.1"/>
    <property type="molecule type" value="Genomic_DNA"/>
</dbReference>